<protein>
    <submittedName>
        <fullName evidence="16">TonB-dependent receptor</fullName>
    </submittedName>
</protein>
<reference evidence="16 17" key="1">
    <citation type="journal article" date="2020" name="Carbohydr. Polym.">
        <title>Characterization and optimization of production of bacterial cellulose from strain CGMCC 17276 based on whole-genome analysis.</title>
        <authorList>
            <person name="Lu T."/>
            <person name="Gao H."/>
            <person name="Liao B."/>
            <person name="Wu J."/>
            <person name="Zhang W."/>
            <person name="Huang J."/>
            <person name="Liu M."/>
            <person name="Huang J."/>
            <person name="Chang Z."/>
            <person name="Jin M."/>
            <person name="Yi Z."/>
            <person name="Jiang D."/>
        </authorList>
    </citation>
    <scope>NUCLEOTIDE SEQUENCE [LARGE SCALE GENOMIC DNA]</scope>
    <source>
        <strain evidence="16 17">CGMCC 17276</strain>
    </source>
</reference>
<dbReference type="PROSITE" id="PS52016">
    <property type="entry name" value="TONB_DEPENDENT_REC_3"/>
    <property type="match status" value="1"/>
</dbReference>
<evidence type="ECO:0000256" key="5">
    <source>
        <dbReference type="ARBA" id="ARBA00022692"/>
    </source>
</evidence>
<evidence type="ECO:0000256" key="6">
    <source>
        <dbReference type="ARBA" id="ARBA00022729"/>
    </source>
</evidence>
<evidence type="ECO:0000259" key="15">
    <source>
        <dbReference type="Pfam" id="PF07715"/>
    </source>
</evidence>
<keyword evidence="7" id="KW-0408">Iron</keyword>
<evidence type="ECO:0000259" key="14">
    <source>
        <dbReference type="Pfam" id="PF00593"/>
    </source>
</evidence>
<keyword evidence="11 12" id="KW-0998">Cell outer membrane</keyword>
<evidence type="ECO:0000256" key="13">
    <source>
        <dbReference type="RuleBase" id="RU003357"/>
    </source>
</evidence>
<evidence type="ECO:0000256" key="1">
    <source>
        <dbReference type="ARBA" id="ARBA00004571"/>
    </source>
</evidence>
<dbReference type="Pfam" id="PF00593">
    <property type="entry name" value="TonB_dep_Rec_b-barrel"/>
    <property type="match status" value="1"/>
</dbReference>
<feature type="domain" description="TonB-dependent receptor plug" evidence="15">
    <location>
        <begin position="105"/>
        <end position="205"/>
    </location>
</feature>
<sequence length="839" mass="92712">MGVALLHRHETFTLKRVIALIDGGSPSHRGDLQVSIKLLRNGHVAFGLFCSALALSTAHAQTVQPATREKNPERAPYKKVVGAHKDDALSSSGNAEQIMATARRTRSEQTVNRTQLQRILPGINPVKALEILPGVVFENADPWGNNEQNSSLYIHGFNQNQLGFTLDGVPLGDQSYGNYNGLSPQRAAISENIGSATVATGAGALGTASTSNLGGSLEFTTQDPLHKAGGQLSQTFGSWSTFRTFARVDTGDFGHNNSAYVSWARQDARAWDFAGHQGGNQVNAKFVHDGSHDKITTFFDWSDKVEPNEDGIVEPSGGSMYVRPFLYPNLNEAVNYYKNAANIAGNNYRNYYSDAQREDFLAYTKWTHDFSAHLHWTNQIYYHHDMGEGVVAGPISAAGLPTLFGAYFPNASSSDLSNVFGGSGMATRTTEYWDNRGGLMSTLRYEVGHHHIELGGWYERNNNTQARRWYAFDINNPTTPYDRQQNPLIHQYTNYFYTNTWTTHLQDSWQITRNFMLNAGFKSELVYTNGTLPVAALPGSLSPKTAETIPGGRIAAVRPFLPSFGALWNFTPHEQWFANIQENMRSFQDTGYGNASPWGMTSQAAFENFKKNGKPETSWTYETGLRTNRNVKLGPLTHISGQLEYYHVHFSNRLLAVASSAYNSNVSYIIGSSTILTNVGSVSTDGMDFSFTAQFGPHFSFYNALSYNKSVYNDDYFSGATQVHTAGKNVVGLPDWTEKFVASTNWGRFYGQFIGDVIGRRYTTYTNDLSVGSYALFSINAGYTIKGIPHVQGLKVQGNITNLTNTRAWSTLSTSQASGQYTAYPMAPRMFFLTVGASF</sequence>
<keyword evidence="10 12" id="KW-0472">Membrane</keyword>
<comment type="similarity">
    <text evidence="12 13">Belongs to the TonB-dependent receptor family.</text>
</comment>
<dbReference type="GO" id="GO:0015344">
    <property type="term" value="F:siderophore uptake transmembrane transporter activity"/>
    <property type="evidence" value="ECO:0007669"/>
    <property type="project" value="TreeGrafter"/>
</dbReference>
<dbReference type="Proteomes" id="UP000464674">
    <property type="component" value="Chromosome"/>
</dbReference>
<evidence type="ECO:0000256" key="11">
    <source>
        <dbReference type="ARBA" id="ARBA00023237"/>
    </source>
</evidence>
<dbReference type="OrthoDB" id="593427at2"/>
<dbReference type="EMBL" id="CP041348">
    <property type="protein sequence ID" value="QHC35282.1"/>
    <property type="molecule type" value="Genomic_DNA"/>
</dbReference>
<accession>A0A857FM49</accession>
<dbReference type="InterPro" id="IPR036942">
    <property type="entry name" value="Beta-barrel_TonB_sf"/>
</dbReference>
<keyword evidence="3 12" id="KW-1134">Transmembrane beta strand</keyword>
<keyword evidence="4" id="KW-0410">Iron transport</keyword>
<dbReference type="InterPro" id="IPR000531">
    <property type="entry name" value="Beta-barrel_TonB"/>
</dbReference>
<dbReference type="PANTHER" id="PTHR32552:SF89">
    <property type="entry name" value="CATECHOLATE SIDEROPHORE RECEPTOR FIU"/>
    <property type="match status" value="1"/>
</dbReference>
<evidence type="ECO:0000256" key="2">
    <source>
        <dbReference type="ARBA" id="ARBA00022448"/>
    </source>
</evidence>
<keyword evidence="5 12" id="KW-0812">Transmembrane</keyword>
<dbReference type="PANTHER" id="PTHR32552">
    <property type="entry name" value="FERRICHROME IRON RECEPTOR-RELATED"/>
    <property type="match status" value="1"/>
</dbReference>
<gene>
    <name evidence="16" type="ORF">FMA36_07045</name>
</gene>
<dbReference type="InterPro" id="IPR037066">
    <property type="entry name" value="Plug_dom_sf"/>
</dbReference>
<name>A0A857FM49_KOMXY</name>
<evidence type="ECO:0000313" key="16">
    <source>
        <dbReference type="EMBL" id="QHC35282.1"/>
    </source>
</evidence>
<feature type="domain" description="TonB-dependent receptor-like beta-barrel" evidence="14">
    <location>
        <begin position="329"/>
        <end position="803"/>
    </location>
</feature>
<comment type="subcellular location">
    <subcellularLocation>
        <location evidence="1 12">Cell outer membrane</location>
        <topology evidence="1 12">Multi-pass membrane protein</topology>
    </subcellularLocation>
</comment>
<evidence type="ECO:0000256" key="4">
    <source>
        <dbReference type="ARBA" id="ARBA00022496"/>
    </source>
</evidence>
<evidence type="ECO:0000256" key="7">
    <source>
        <dbReference type="ARBA" id="ARBA00023004"/>
    </source>
</evidence>
<evidence type="ECO:0000256" key="12">
    <source>
        <dbReference type="PROSITE-ProRule" id="PRU01360"/>
    </source>
</evidence>
<evidence type="ECO:0000256" key="10">
    <source>
        <dbReference type="ARBA" id="ARBA00023136"/>
    </source>
</evidence>
<dbReference type="Gene3D" id="2.170.130.10">
    <property type="entry name" value="TonB-dependent receptor, plug domain"/>
    <property type="match status" value="1"/>
</dbReference>
<dbReference type="InterPro" id="IPR039426">
    <property type="entry name" value="TonB-dep_rcpt-like"/>
</dbReference>
<evidence type="ECO:0000256" key="8">
    <source>
        <dbReference type="ARBA" id="ARBA00023065"/>
    </source>
</evidence>
<evidence type="ECO:0000313" key="17">
    <source>
        <dbReference type="Proteomes" id="UP000464674"/>
    </source>
</evidence>
<keyword evidence="9 13" id="KW-0798">TonB box</keyword>
<dbReference type="Gene3D" id="2.40.170.20">
    <property type="entry name" value="TonB-dependent receptor, beta-barrel domain"/>
    <property type="match status" value="1"/>
</dbReference>
<dbReference type="GO" id="GO:0009279">
    <property type="term" value="C:cell outer membrane"/>
    <property type="evidence" value="ECO:0007669"/>
    <property type="project" value="UniProtKB-SubCell"/>
</dbReference>
<evidence type="ECO:0000256" key="3">
    <source>
        <dbReference type="ARBA" id="ARBA00022452"/>
    </source>
</evidence>
<dbReference type="Pfam" id="PF07715">
    <property type="entry name" value="Plug"/>
    <property type="match status" value="1"/>
</dbReference>
<keyword evidence="16" id="KW-0675">Receptor</keyword>
<keyword evidence="6" id="KW-0732">Signal</keyword>
<organism evidence="16 17">
    <name type="scientific">Komagataeibacter xylinus</name>
    <name type="common">Gluconacetobacter xylinus</name>
    <dbReference type="NCBI Taxonomy" id="28448"/>
    <lineage>
        <taxon>Bacteria</taxon>
        <taxon>Pseudomonadati</taxon>
        <taxon>Pseudomonadota</taxon>
        <taxon>Alphaproteobacteria</taxon>
        <taxon>Acetobacterales</taxon>
        <taxon>Acetobacteraceae</taxon>
        <taxon>Komagataeibacter</taxon>
    </lineage>
</organism>
<dbReference type="InterPro" id="IPR012910">
    <property type="entry name" value="Plug_dom"/>
</dbReference>
<proteinExistence type="inferred from homology"/>
<dbReference type="AlphaFoldDB" id="A0A857FM49"/>
<keyword evidence="8" id="KW-0406">Ion transport</keyword>
<keyword evidence="2 12" id="KW-0813">Transport</keyword>
<evidence type="ECO:0000256" key="9">
    <source>
        <dbReference type="ARBA" id="ARBA00023077"/>
    </source>
</evidence>
<dbReference type="SUPFAM" id="SSF56935">
    <property type="entry name" value="Porins"/>
    <property type="match status" value="1"/>
</dbReference>